<dbReference type="Proteomes" id="UP001346149">
    <property type="component" value="Unassembled WGS sequence"/>
</dbReference>
<accession>A0AAN7MG08</accession>
<protein>
    <submittedName>
        <fullName evidence="1">Uncharacterized protein</fullName>
    </submittedName>
</protein>
<comment type="caution">
    <text evidence="1">The sequence shown here is derived from an EMBL/GenBank/DDBJ whole genome shotgun (WGS) entry which is preliminary data.</text>
</comment>
<evidence type="ECO:0000313" key="1">
    <source>
        <dbReference type="EMBL" id="KAK4804894.1"/>
    </source>
</evidence>
<keyword evidence="2" id="KW-1185">Reference proteome</keyword>
<evidence type="ECO:0000313" key="2">
    <source>
        <dbReference type="Proteomes" id="UP001346149"/>
    </source>
</evidence>
<reference evidence="1 2" key="1">
    <citation type="journal article" date="2023" name="Hortic Res">
        <title>Pangenome of water caltrop reveals structural variations and asymmetric subgenome divergence after allopolyploidization.</title>
        <authorList>
            <person name="Zhang X."/>
            <person name="Chen Y."/>
            <person name="Wang L."/>
            <person name="Yuan Y."/>
            <person name="Fang M."/>
            <person name="Shi L."/>
            <person name="Lu R."/>
            <person name="Comes H.P."/>
            <person name="Ma Y."/>
            <person name="Chen Y."/>
            <person name="Huang G."/>
            <person name="Zhou Y."/>
            <person name="Zheng Z."/>
            <person name="Qiu Y."/>
        </authorList>
    </citation>
    <scope>NUCLEOTIDE SEQUENCE [LARGE SCALE GENOMIC DNA]</scope>
    <source>
        <strain evidence="1">F231</strain>
    </source>
</reference>
<organism evidence="1 2">
    <name type="scientific">Trapa natans</name>
    <name type="common">Water chestnut</name>
    <dbReference type="NCBI Taxonomy" id="22666"/>
    <lineage>
        <taxon>Eukaryota</taxon>
        <taxon>Viridiplantae</taxon>
        <taxon>Streptophyta</taxon>
        <taxon>Embryophyta</taxon>
        <taxon>Tracheophyta</taxon>
        <taxon>Spermatophyta</taxon>
        <taxon>Magnoliopsida</taxon>
        <taxon>eudicotyledons</taxon>
        <taxon>Gunneridae</taxon>
        <taxon>Pentapetalae</taxon>
        <taxon>rosids</taxon>
        <taxon>malvids</taxon>
        <taxon>Myrtales</taxon>
        <taxon>Lythraceae</taxon>
        <taxon>Trapa</taxon>
    </lineage>
</organism>
<dbReference type="EMBL" id="JAXQNO010000001">
    <property type="protein sequence ID" value="KAK4804894.1"/>
    <property type="molecule type" value="Genomic_DNA"/>
</dbReference>
<proteinExistence type="predicted"/>
<gene>
    <name evidence="1" type="ORF">SAY86_004711</name>
</gene>
<sequence>MPPSSTTSTTGYQLFMTEILGQDRMLMHNALTNFVRLVSFHLLSITKKQCLIRYSSCSVMYEEPTNLPHPVTKKFLIE</sequence>
<name>A0AAN7MG08_TRANT</name>
<dbReference type="AlphaFoldDB" id="A0AAN7MG08"/>